<keyword evidence="3 5" id="KW-0235">DNA replication</keyword>
<feature type="compositionally biased region" description="Basic and acidic residues" evidence="6">
    <location>
        <begin position="130"/>
        <end position="140"/>
    </location>
</feature>
<evidence type="ECO:0000256" key="4">
    <source>
        <dbReference type="ARBA" id="ARBA00023242"/>
    </source>
</evidence>
<keyword evidence="4 5" id="KW-0539">Nucleus</keyword>
<dbReference type="EMBL" id="JAGPNK010000007">
    <property type="protein sequence ID" value="KAH7318402.1"/>
    <property type="molecule type" value="Genomic_DNA"/>
</dbReference>
<feature type="region of interest" description="Disordered" evidence="6">
    <location>
        <begin position="1"/>
        <end position="146"/>
    </location>
</feature>
<comment type="caution">
    <text evidence="9">The sequence shown here is derived from an EMBL/GenBank/DDBJ whole genome shotgun (WGS) entry which is preliminary data.</text>
</comment>
<comment type="function">
    <text evidence="5">Component of the origin recognition complex (ORC) that binds origins of replication. DNA-binding is ATP-dependent. ORC is required to assemble the pre-replication complex necessary to initiate DNA replication.</text>
</comment>
<feature type="region of interest" description="Disordered" evidence="6">
    <location>
        <begin position="176"/>
        <end position="244"/>
    </location>
</feature>
<dbReference type="InterPro" id="IPR056773">
    <property type="entry name" value="WHD_ORC2"/>
</dbReference>
<dbReference type="GO" id="GO:0006260">
    <property type="term" value="P:DNA replication"/>
    <property type="evidence" value="ECO:0007669"/>
    <property type="project" value="UniProtKB-UniRule"/>
</dbReference>
<organism evidence="9 10">
    <name type="scientific">Stachybotrys elegans</name>
    <dbReference type="NCBI Taxonomy" id="80388"/>
    <lineage>
        <taxon>Eukaryota</taxon>
        <taxon>Fungi</taxon>
        <taxon>Dikarya</taxon>
        <taxon>Ascomycota</taxon>
        <taxon>Pezizomycotina</taxon>
        <taxon>Sordariomycetes</taxon>
        <taxon>Hypocreomycetidae</taxon>
        <taxon>Hypocreales</taxon>
        <taxon>Stachybotryaceae</taxon>
        <taxon>Stachybotrys</taxon>
    </lineage>
</organism>
<evidence type="ECO:0000259" key="8">
    <source>
        <dbReference type="Pfam" id="PF24882"/>
    </source>
</evidence>
<feature type="compositionally biased region" description="Low complexity" evidence="6">
    <location>
        <begin position="186"/>
        <end position="204"/>
    </location>
</feature>
<feature type="compositionally biased region" description="Acidic residues" evidence="6">
    <location>
        <begin position="176"/>
        <end position="185"/>
    </location>
</feature>
<accession>A0A8K0WSD8</accession>
<dbReference type="PANTHER" id="PTHR14052">
    <property type="entry name" value="ORIGIN RECOGNITION COMPLEX SUBUNIT 2"/>
    <property type="match status" value="1"/>
</dbReference>
<evidence type="ECO:0000256" key="3">
    <source>
        <dbReference type="ARBA" id="ARBA00022705"/>
    </source>
</evidence>
<comment type="similarity">
    <text evidence="2 5">Belongs to the ORC2 family.</text>
</comment>
<proteinExistence type="inferred from homology"/>
<comment type="subunit">
    <text evidence="5">Component of the origin recognition complex (ORC).</text>
</comment>
<feature type="compositionally biased region" description="Basic residues" evidence="6">
    <location>
        <begin position="206"/>
        <end position="217"/>
    </location>
</feature>
<dbReference type="GO" id="GO:0005664">
    <property type="term" value="C:nuclear origin of replication recognition complex"/>
    <property type="evidence" value="ECO:0007669"/>
    <property type="project" value="UniProtKB-UniRule"/>
</dbReference>
<feature type="compositionally biased region" description="Low complexity" evidence="6">
    <location>
        <begin position="115"/>
        <end position="127"/>
    </location>
</feature>
<comment type="subcellular location">
    <subcellularLocation>
        <location evidence="1 5">Nucleus</location>
    </subcellularLocation>
</comment>
<reference evidence="9" key="1">
    <citation type="journal article" date="2021" name="Nat. Commun.">
        <title>Genetic determinants of endophytism in the Arabidopsis root mycobiome.</title>
        <authorList>
            <person name="Mesny F."/>
            <person name="Miyauchi S."/>
            <person name="Thiergart T."/>
            <person name="Pickel B."/>
            <person name="Atanasova L."/>
            <person name="Karlsson M."/>
            <person name="Huettel B."/>
            <person name="Barry K.W."/>
            <person name="Haridas S."/>
            <person name="Chen C."/>
            <person name="Bauer D."/>
            <person name="Andreopoulos W."/>
            <person name="Pangilinan J."/>
            <person name="LaButti K."/>
            <person name="Riley R."/>
            <person name="Lipzen A."/>
            <person name="Clum A."/>
            <person name="Drula E."/>
            <person name="Henrissat B."/>
            <person name="Kohler A."/>
            <person name="Grigoriev I.V."/>
            <person name="Martin F.M."/>
            <person name="Hacquard S."/>
        </authorList>
    </citation>
    <scope>NUCLEOTIDE SEQUENCE</scope>
    <source>
        <strain evidence="9">MPI-CAGE-CH-0235</strain>
    </source>
</reference>
<dbReference type="PANTHER" id="PTHR14052:SF0">
    <property type="entry name" value="ORIGIN RECOGNITION COMPLEX SUBUNIT 2"/>
    <property type="match status" value="1"/>
</dbReference>
<evidence type="ECO:0000256" key="5">
    <source>
        <dbReference type="RuleBase" id="RU368084"/>
    </source>
</evidence>
<dbReference type="Proteomes" id="UP000813444">
    <property type="component" value="Unassembled WGS sequence"/>
</dbReference>
<dbReference type="Pfam" id="PF24882">
    <property type="entry name" value="WHD_ORC2"/>
    <property type="match status" value="1"/>
</dbReference>
<feature type="domain" description="Origin recognition complex subunit 2 winged-helix" evidence="8">
    <location>
        <begin position="508"/>
        <end position="567"/>
    </location>
</feature>
<dbReference type="GO" id="GO:0003688">
    <property type="term" value="F:DNA replication origin binding"/>
    <property type="evidence" value="ECO:0007669"/>
    <property type="project" value="UniProtKB-UniRule"/>
</dbReference>
<dbReference type="Pfam" id="PF04084">
    <property type="entry name" value="RecA-like_ORC2"/>
    <property type="match status" value="1"/>
</dbReference>
<dbReference type="AlphaFoldDB" id="A0A8K0WSD8"/>
<evidence type="ECO:0000313" key="10">
    <source>
        <dbReference type="Proteomes" id="UP000813444"/>
    </source>
</evidence>
<gene>
    <name evidence="9" type="ORF">B0I35DRAFT_241928</name>
</gene>
<feature type="domain" description="Origin recognition complex subunit 2 RecA-like" evidence="7">
    <location>
        <begin position="273"/>
        <end position="441"/>
    </location>
</feature>
<name>A0A8K0WSD8_9HYPO</name>
<evidence type="ECO:0000256" key="2">
    <source>
        <dbReference type="ARBA" id="ARBA00007421"/>
    </source>
</evidence>
<evidence type="ECO:0000256" key="6">
    <source>
        <dbReference type="SAM" id="MobiDB-lite"/>
    </source>
</evidence>
<dbReference type="OrthoDB" id="346673at2759"/>
<evidence type="ECO:0000256" key="1">
    <source>
        <dbReference type="ARBA" id="ARBA00004123"/>
    </source>
</evidence>
<keyword evidence="10" id="KW-1185">Reference proteome</keyword>
<dbReference type="InterPro" id="IPR056772">
    <property type="entry name" value="RecA-like_ORC2"/>
</dbReference>
<evidence type="ECO:0000259" key="7">
    <source>
        <dbReference type="Pfam" id="PF04084"/>
    </source>
</evidence>
<sequence>MSAPGPGDDLHVETSPSLRKRLHHEVEASDLESTPTKRHRSAGRPTSTRDAFDTDEAPVSPITTKLQLDDSLDDTDEPRPSNDDDETPKPAPRRRGRPPKSASKGNTPTPRANRTALLKTPTKTLAAEDGTPRRLAADRSARKKSVKALLAQVRNGASDSDSDEGGRLVREIYDSSADEDADADEPLPSAAAAAATAADPSTPSKTPRRGRPPKKARSPTPPRDLPPHEQYFLHNKPGRPKTSDNHLGALALLTHEEYFDVLRSRRDRHAADIEYLESLHAQSFPQWTFEASQGFSLCLYGFGSKRALLHKFARHLHRSKAHRSAHKVVVVNGYAETTSAREVLGIIGAAVQPTNGRVPLSQPAVMVQAIAAHLASRDVHLTLLVNSIDAPPMRKPGMQAALAQLAALPRVTLVCSADTPDFSLLWDIGVRTAFNFVFHDCTTFVPLTVEVDVVDSVHELLGRKAHRVNGREGVAFVLRSLPENAKNLFRLLLGELLITMEEEGSMGDDGVGVEYRMLYNKAVEEFICTSEMAFRTLLKEFHDHQIITSHKDALGTELLSVPFGKDELEAILEDLME</sequence>
<evidence type="ECO:0000313" key="9">
    <source>
        <dbReference type="EMBL" id="KAH7318402.1"/>
    </source>
</evidence>
<protein>
    <recommendedName>
        <fullName evidence="5">Origin recognition complex subunit 2</fullName>
    </recommendedName>
</protein>
<dbReference type="InterPro" id="IPR007220">
    <property type="entry name" value="ORC2"/>
</dbReference>